<dbReference type="Proteomes" id="UP000548685">
    <property type="component" value="Unassembled WGS sequence"/>
</dbReference>
<dbReference type="OrthoDB" id="9806869at2"/>
<reference evidence="2 3" key="1">
    <citation type="submission" date="2019-12" db="EMBL/GenBank/DDBJ databases">
        <title>Genomic-based taxomic classification of the family Erythrobacteraceae.</title>
        <authorList>
            <person name="Xu L."/>
        </authorList>
    </citation>
    <scope>NUCLEOTIDE SEQUENCE [LARGE SCALE GENOMIC DNA]</scope>
    <source>
        <strain evidence="2 3">JCM 10282</strain>
    </source>
</reference>
<dbReference type="Proteomes" id="UP000430021">
    <property type="component" value="Unassembled WGS sequence"/>
</dbReference>
<evidence type="ECO:0000313" key="1">
    <source>
        <dbReference type="EMBL" id="MBB3776317.1"/>
    </source>
</evidence>
<protein>
    <submittedName>
        <fullName evidence="2">GxxExxY protein</fullName>
    </submittedName>
    <submittedName>
        <fullName evidence="1">Iron complex transport system substrate-binding protein</fullName>
    </submittedName>
</protein>
<dbReference type="AlphaFoldDB" id="A0A6I4UHL7"/>
<evidence type="ECO:0000313" key="3">
    <source>
        <dbReference type="Proteomes" id="UP000430021"/>
    </source>
</evidence>
<dbReference type="InterPro" id="IPR026350">
    <property type="entry name" value="GxxExxY"/>
</dbReference>
<gene>
    <name evidence="1" type="ORF">FHS52_002286</name>
    <name evidence="2" type="ORF">GRI59_08255</name>
</gene>
<proteinExistence type="predicted"/>
<evidence type="ECO:0000313" key="4">
    <source>
        <dbReference type="Proteomes" id="UP000548685"/>
    </source>
</evidence>
<reference evidence="1 4" key="2">
    <citation type="submission" date="2020-08" db="EMBL/GenBank/DDBJ databases">
        <title>Genomic Encyclopedia of Type Strains, Phase IV (KMG-IV): sequencing the most valuable type-strain genomes for metagenomic binning, comparative biology and taxonomic classification.</title>
        <authorList>
            <person name="Goeker M."/>
        </authorList>
    </citation>
    <scope>NUCLEOTIDE SEQUENCE [LARGE SCALE GENOMIC DNA]</scope>
    <source>
        <strain evidence="1 4">DSM 8510</strain>
    </source>
</reference>
<evidence type="ECO:0000313" key="2">
    <source>
        <dbReference type="EMBL" id="MXP38601.1"/>
    </source>
</evidence>
<sequence>MHPDEIERLARIVVDCVFHIHNVLGPGLLESAYEALMAEALRQAGLNARRQVNVPLTYKGVVVDNAFKIDLLVEESLIVELKSVEKLAPIHGKQLLTYLRLTGLPLGLLMNFGQAMFKDGIRRVVNNHRGGRSTD</sequence>
<dbReference type="EMBL" id="WTYB01000002">
    <property type="protein sequence ID" value="MXP38601.1"/>
    <property type="molecule type" value="Genomic_DNA"/>
</dbReference>
<organism evidence="2 3">
    <name type="scientific">Erythrobacter ramosus</name>
    <dbReference type="NCBI Taxonomy" id="35811"/>
    <lineage>
        <taxon>Bacteria</taxon>
        <taxon>Pseudomonadati</taxon>
        <taxon>Pseudomonadota</taxon>
        <taxon>Alphaproteobacteria</taxon>
        <taxon>Sphingomonadales</taxon>
        <taxon>Erythrobacteraceae</taxon>
        <taxon>Erythrobacter/Porphyrobacter group</taxon>
        <taxon>Erythrobacter</taxon>
    </lineage>
</organism>
<comment type="caution">
    <text evidence="2">The sequence shown here is derived from an EMBL/GenBank/DDBJ whole genome shotgun (WGS) entry which is preliminary data.</text>
</comment>
<accession>A0A6I4UHL7</accession>
<dbReference type="RefSeq" id="WP_160760743.1">
    <property type="nucleotide sequence ID" value="NZ_BAAADZ010000010.1"/>
</dbReference>
<keyword evidence="4" id="KW-1185">Reference proteome</keyword>
<dbReference type="NCBIfam" id="TIGR04256">
    <property type="entry name" value="GxxExxY"/>
    <property type="match status" value="1"/>
</dbReference>
<dbReference type="Pfam" id="PF13366">
    <property type="entry name" value="PDDEXK_3"/>
    <property type="match status" value="1"/>
</dbReference>
<dbReference type="EMBL" id="JACICE010000002">
    <property type="protein sequence ID" value="MBB3776317.1"/>
    <property type="molecule type" value="Genomic_DNA"/>
</dbReference>
<name>A0A6I4UHL7_9SPHN</name>